<feature type="domain" description="Nucleotidyl transferase" evidence="10">
    <location>
        <begin position="2"/>
        <end position="241"/>
    </location>
</feature>
<reference evidence="11 12" key="1">
    <citation type="submission" date="2017-08" db="EMBL/GenBank/DDBJ databases">
        <title>Comparative genomics of non-oral Prevotella species.</title>
        <authorList>
            <person name="Accetto T."/>
            <person name="Nograsek B."/>
            <person name="Avgustin G."/>
        </authorList>
    </citation>
    <scope>NUCLEOTIDE SEQUENCE [LARGE SCALE GENOMIC DNA]</scope>
    <source>
        <strain evidence="11 12">TC1-1</strain>
    </source>
</reference>
<dbReference type="Gene3D" id="3.90.550.10">
    <property type="entry name" value="Spore Coat Polysaccharide Biosynthesis Protein SpsA, Chain A"/>
    <property type="match status" value="1"/>
</dbReference>
<evidence type="ECO:0000256" key="7">
    <source>
        <dbReference type="ARBA" id="ARBA00022842"/>
    </source>
</evidence>
<evidence type="ECO:0000259" key="10">
    <source>
        <dbReference type="Pfam" id="PF00483"/>
    </source>
</evidence>
<comment type="function">
    <text evidence="9">Catalyzes the formation of dTDP-glucose, from dTTP and glucose 1-phosphate, as well as its pyrophosphorolysis.</text>
</comment>
<keyword evidence="7 9" id="KW-0460">Magnesium</keyword>
<protein>
    <recommendedName>
        <fullName evidence="3 9">Glucose-1-phosphate thymidylyltransferase</fullName>
        <ecNumber evidence="3 9">2.7.7.24</ecNumber>
    </recommendedName>
</protein>
<evidence type="ECO:0000256" key="8">
    <source>
        <dbReference type="ARBA" id="ARBA00049336"/>
    </source>
</evidence>
<dbReference type="SUPFAM" id="SSF53448">
    <property type="entry name" value="Nucleotide-diphospho-sugar transferases"/>
    <property type="match status" value="1"/>
</dbReference>
<dbReference type="PANTHER" id="PTHR43532:SF1">
    <property type="entry name" value="GLUCOSE-1-PHOSPHATE THYMIDYLYLTRANSFERASE 1"/>
    <property type="match status" value="1"/>
</dbReference>
<dbReference type="PANTHER" id="PTHR43532">
    <property type="entry name" value="GLUCOSE-1-PHOSPHATE THYMIDYLYLTRANSFERASE"/>
    <property type="match status" value="1"/>
</dbReference>
<dbReference type="Proteomes" id="UP000216189">
    <property type="component" value="Unassembled WGS sequence"/>
</dbReference>
<dbReference type="CDD" id="cd02538">
    <property type="entry name" value="G1P_TT_short"/>
    <property type="match status" value="1"/>
</dbReference>
<keyword evidence="6 9" id="KW-0479">Metal-binding</keyword>
<dbReference type="EC" id="2.7.7.24" evidence="3 9"/>
<sequence>MKGIVLAGGSGTRLYPITKGISKQLIPIFDKPMVYYPISVLMLAGIRDILIISTPYDLPGFKRLLGDGSDYGVHFEYAEQPSPDGLAQAFIIGEKFIGNDSACLVLGDNIFYGSGFTNLLRKAVTDAEENGKATVFGYWVNDPERYGVAEFDKEGNCLSIEEKPKEPKSNYAVVGLYFYPNKVVDVAKNIKPSARGELEITTVNQVFLNDKELKVQVFGRGFAWLDTGTHDSLAEASTFVEVIEKRQGLKVACLEGIAYRNGWISEEKMRELAKPMLKNQYGQYLLKVIDEMKEEINSNTLQHV</sequence>
<keyword evidence="4 9" id="KW-0808">Transferase</keyword>
<comment type="catalytic activity">
    <reaction evidence="8 9">
        <text>dTTP + alpha-D-glucose 1-phosphate + H(+) = dTDP-alpha-D-glucose + diphosphate</text>
        <dbReference type="Rhea" id="RHEA:15225"/>
        <dbReference type="ChEBI" id="CHEBI:15378"/>
        <dbReference type="ChEBI" id="CHEBI:33019"/>
        <dbReference type="ChEBI" id="CHEBI:37568"/>
        <dbReference type="ChEBI" id="CHEBI:57477"/>
        <dbReference type="ChEBI" id="CHEBI:58601"/>
        <dbReference type="EC" id="2.7.7.24"/>
    </reaction>
</comment>
<dbReference type="NCBIfam" id="TIGR01207">
    <property type="entry name" value="rmlA"/>
    <property type="match status" value="1"/>
</dbReference>
<evidence type="ECO:0000313" key="11">
    <source>
        <dbReference type="EMBL" id="OYP57167.1"/>
    </source>
</evidence>
<comment type="similarity">
    <text evidence="2 9">Belongs to the glucose-1-phosphate thymidylyltransferase family.</text>
</comment>
<evidence type="ECO:0000256" key="3">
    <source>
        <dbReference type="ARBA" id="ARBA00012461"/>
    </source>
</evidence>
<evidence type="ECO:0000256" key="6">
    <source>
        <dbReference type="ARBA" id="ARBA00022723"/>
    </source>
</evidence>
<proteinExistence type="inferred from homology"/>
<accession>A0ABX4EKT7</accession>
<evidence type="ECO:0000256" key="5">
    <source>
        <dbReference type="ARBA" id="ARBA00022695"/>
    </source>
</evidence>
<dbReference type="InterPro" id="IPR005907">
    <property type="entry name" value="G1P_thy_trans_s"/>
</dbReference>
<evidence type="ECO:0000256" key="1">
    <source>
        <dbReference type="ARBA" id="ARBA00001946"/>
    </source>
</evidence>
<evidence type="ECO:0000313" key="12">
    <source>
        <dbReference type="Proteomes" id="UP000216189"/>
    </source>
</evidence>
<dbReference type="EMBL" id="NPJF01000009">
    <property type="protein sequence ID" value="OYP57167.1"/>
    <property type="molecule type" value="Genomic_DNA"/>
</dbReference>
<name>A0ABX4EKT7_SEGBR</name>
<comment type="cofactor">
    <cofactor evidence="1">
        <name>Mg(2+)</name>
        <dbReference type="ChEBI" id="CHEBI:18420"/>
    </cofactor>
</comment>
<gene>
    <name evidence="11" type="primary">rfbA</name>
    <name evidence="11" type="ORF">CIK91_01030</name>
</gene>
<keyword evidence="12" id="KW-1185">Reference proteome</keyword>
<dbReference type="InterPro" id="IPR029044">
    <property type="entry name" value="Nucleotide-diphossugar_trans"/>
</dbReference>
<evidence type="ECO:0000256" key="4">
    <source>
        <dbReference type="ARBA" id="ARBA00022679"/>
    </source>
</evidence>
<dbReference type="InterPro" id="IPR005835">
    <property type="entry name" value="NTP_transferase_dom"/>
</dbReference>
<comment type="caution">
    <text evidence="11">The sequence shown here is derived from an EMBL/GenBank/DDBJ whole genome shotgun (WGS) entry which is preliminary data.</text>
</comment>
<dbReference type="Pfam" id="PF00483">
    <property type="entry name" value="NTP_transferase"/>
    <property type="match status" value="1"/>
</dbReference>
<keyword evidence="5 9" id="KW-0548">Nucleotidyltransferase</keyword>
<organism evidence="11 12">
    <name type="scientific">Segatella bryantii</name>
    <name type="common">Prevotella bryantii</name>
    <dbReference type="NCBI Taxonomy" id="77095"/>
    <lineage>
        <taxon>Bacteria</taxon>
        <taxon>Pseudomonadati</taxon>
        <taxon>Bacteroidota</taxon>
        <taxon>Bacteroidia</taxon>
        <taxon>Bacteroidales</taxon>
        <taxon>Prevotellaceae</taxon>
        <taxon>Segatella</taxon>
    </lineage>
</organism>
<dbReference type="RefSeq" id="WP_094447980.1">
    <property type="nucleotide sequence ID" value="NZ_CP091802.1"/>
</dbReference>
<evidence type="ECO:0000256" key="2">
    <source>
        <dbReference type="ARBA" id="ARBA00010480"/>
    </source>
</evidence>
<evidence type="ECO:0000256" key="9">
    <source>
        <dbReference type="RuleBase" id="RU003706"/>
    </source>
</evidence>